<feature type="region of interest" description="Disordered" evidence="1">
    <location>
        <begin position="49"/>
        <end position="290"/>
    </location>
</feature>
<gene>
    <name evidence="2" type="ORF">GWK47_012621</name>
</gene>
<sequence length="309" mass="34078">MWKEMNRVARRGKAETRWTAGVEASLDVEGATQAWSVTGMWRWTAGVERHVDGGGGRQAWRSRDGAEAPDPPREDKRATAQDKTIPLVYSPEFKRNGRQWEARRPPPSHLRTEGVQGNTGEVHDGVGQVTSHEARRRTHVPLPYPLPRNGCGRKARDAATPGVYGSEGRDPESRRLDARPGAGRQSPGGEGRPVTGSRNRNLQSHAQGSEASRNRRTFSRDHKGQDDGRGVFGGTPLFQHGSRTPVQDKTPPYLRGSAMAARIGEEPPTCPSASRVRDRSDRERYGENSQACSFKWKEAGRAPPTKRGP</sequence>
<evidence type="ECO:0000313" key="3">
    <source>
        <dbReference type="Proteomes" id="UP000770661"/>
    </source>
</evidence>
<name>A0A8J5CLT6_CHIOP</name>
<dbReference type="EMBL" id="JACEEZ010019978">
    <property type="protein sequence ID" value="KAG0715155.1"/>
    <property type="molecule type" value="Genomic_DNA"/>
</dbReference>
<proteinExistence type="predicted"/>
<dbReference type="Proteomes" id="UP000770661">
    <property type="component" value="Unassembled WGS sequence"/>
</dbReference>
<protein>
    <submittedName>
        <fullName evidence="2">Uncharacterized protein</fullName>
    </submittedName>
</protein>
<dbReference type="AlphaFoldDB" id="A0A8J5CLT6"/>
<feature type="compositionally biased region" description="Basic and acidic residues" evidence="1">
    <location>
        <begin position="61"/>
        <end position="80"/>
    </location>
</feature>
<reference evidence="2" key="1">
    <citation type="submission" date="2020-07" db="EMBL/GenBank/DDBJ databases">
        <title>The High-quality genome of the commercially important snow crab, Chionoecetes opilio.</title>
        <authorList>
            <person name="Jeong J.-H."/>
            <person name="Ryu S."/>
        </authorList>
    </citation>
    <scope>NUCLEOTIDE SEQUENCE</scope>
    <source>
        <strain evidence="2">MADBK_172401_WGS</strain>
        <tissue evidence="2">Digestive gland</tissue>
    </source>
</reference>
<comment type="caution">
    <text evidence="2">The sequence shown here is derived from an EMBL/GenBank/DDBJ whole genome shotgun (WGS) entry which is preliminary data.</text>
</comment>
<accession>A0A8J5CLT6</accession>
<feature type="compositionally biased region" description="Basic and acidic residues" evidence="1">
    <location>
        <begin position="92"/>
        <end position="104"/>
    </location>
</feature>
<organism evidence="2 3">
    <name type="scientific">Chionoecetes opilio</name>
    <name type="common">Atlantic snow crab</name>
    <name type="synonym">Cancer opilio</name>
    <dbReference type="NCBI Taxonomy" id="41210"/>
    <lineage>
        <taxon>Eukaryota</taxon>
        <taxon>Metazoa</taxon>
        <taxon>Ecdysozoa</taxon>
        <taxon>Arthropoda</taxon>
        <taxon>Crustacea</taxon>
        <taxon>Multicrustacea</taxon>
        <taxon>Malacostraca</taxon>
        <taxon>Eumalacostraca</taxon>
        <taxon>Eucarida</taxon>
        <taxon>Decapoda</taxon>
        <taxon>Pleocyemata</taxon>
        <taxon>Brachyura</taxon>
        <taxon>Eubrachyura</taxon>
        <taxon>Majoidea</taxon>
        <taxon>Majidae</taxon>
        <taxon>Chionoecetes</taxon>
    </lineage>
</organism>
<feature type="compositionally biased region" description="Basic and acidic residues" evidence="1">
    <location>
        <begin position="218"/>
        <end position="229"/>
    </location>
</feature>
<evidence type="ECO:0000256" key="1">
    <source>
        <dbReference type="SAM" id="MobiDB-lite"/>
    </source>
</evidence>
<keyword evidence="3" id="KW-1185">Reference proteome</keyword>
<feature type="compositionally biased region" description="Basic and acidic residues" evidence="1">
    <location>
        <begin position="275"/>
        <end position="286"/>
    </location>
</feature>
<evidence type="ECO:0000313" key="2">
    <source>
        <dbReference type="EMBL" id="KAG0715155.1"/>
    </source>
</evidence>
<feature type="compositionally biased region" description="Polar residues" evidence="1">
    <location>
        <begin position="196"/>
        <end position="211"/>
    </location>
</feature>
<feature type="compositionally biased region" description="Basic and acidic residues" evidence="1">
    <location>
        <begin position="167"/>
        <end position="178"/>
    </location>
</feature>